<keyword evidence="3" id="KW-1003">Cell membrane</keyword>
<dbReference type="RefSeq" id="WP_213171973.1">
    <property type="nucleotide sequence ID" value="NZ_CP070496.1"/>
</dbReference>
<evidence type="ECO:0000313" key="11">
    <source>
        <dbReference type="Proteomes" id="UP000662939"/>
    </source>
</evidence>
<dbReference type="PROSITE" id="PS50928">
    <property type="entry name" value="ABC_TM1"/>
    <property type="match status" value="1"/>
</dbReference>
<sequence length="221" mass="24660">MDSQRISDLLPLVWEGFVVILQLTFWAGIIALSLGLVIAITIRSAPKPVTVPLFWFTEFIRNTPLLVQALFVYIFVSRIELIEGFMTPFVTGAIVLGVHYACYCSEAYRAGIDGIPKGQWEAITAISLPKSRAWIDILIPQMMRRCTPALGNYMIAMFKEVPILFAIGVFEMIAQIQRYTGLSFAGHVEGYTLAGLLFLAISYPLAVSMRKLENRLARAHG</sequence>
<evidence type="ECO:0000256" key="4">
    <source>
        <dbReference type="ARBA" id="ARBA00022692"/>
    </source>
</evidence>
<dbReference type="Pfam" id="PF00528">
    <property type="entry name" value="BPD_transp_1"/>
    <property type="match status" value="1"/>
</dbReference>
<evidence type="ECO:0000259" key="9">
    <source>
        <dbReference type="PROSITE" id="PS50928"/>
    </source>
</evidence>
<comment type="similarity">
    <text evidence="8">Belongs to the binding-protein-dependent transport system permease family.</text>
</comment>
<proteinExistence type="inferred from homology"/>
<dbReference type="GO" id="GO:0022857">
    <property type="term" value="F:transmembrane transporter activity"/>
    <property type="evidence" value="ECO:0007669"/>
    <property type="project" value="InterPro"/>
</dbReference>
<evidence type="ECO:0000256" key="7">
    <source>
        <dbReference type="ARBA" id="ARBA00023136"/>
    </source>
</evidence>
<keyword evidence="4 8" id="KW-0812">Transmembrane</keyword>
<name>A0A895XQH5_9ACTN</name>
<feature type="transmembrane region" description="Helical" evidence="8">
    <location>
        <begin position="54"/>
        <end position="76"/>
    </location>
</feature>
<evidence type="ECO:0000256" key="8">
    <source>
        <dbReference type="RuleBase" id="RU363032"/>
    </source>
</evidence>
<dbReference type="GO" id="GO:0043190">
    <property type="term" value="C:ATP-binding cassette (ABC) transporter complex"/>
    <property type="evidence" value="ECO:0007669"/>
    <property type="project" value="InterPro"/>
</dbReference>
<dbReference type="AlphaFoldDB" id="A0A895XQH5"/>
<dbReference type="InterPro" id="IPR043429">
    <property type="entry name" value="ArtM/GltK/GlnP/TcyL/YhdX-like"/>
</dbReference>
<accession>A0A895XQH5</accession>
<dbReference type="Proteomes" id="UP000662939">
    <property type="component" value="Chromosome"/>
</dbReference>
<evidence type="ECO:0000256" key="3">
    <source>
        <dbReference type="ARBA" id="ARBA00022475"/>
    </source>
</evidence>
<evidence type="ECO:0000256" key="2">
    <source>
        <dbReference type="ARBA" id="ARBA00022448"/>
    </source>
</evidence>
<dbReference type="GO" id="GO:0006865">
    <property type="term" value="P:amino acid transport"/>
    <property type="evidence" value="ECO:0007669"/>
    <property type="project" value="UniProtKB-KW"/>
</dbReference>
<keyword evidence="2 8" id="KW-0813">Transport</keyword>
<feature type="transmembrane region" description="Helical" evidence="8">
    <location>
        <begin position="12"/>
        <end position="42"/>
    </location>
</feature>
<feature type="domain" description="ABC transmembrane type-1" evidence="9">
    <location>
        <begin position="17"/>
        <end position="209"/>
    </location>
</feature>
<dbReference type="InterPro" id="IPR035906">
    <property type="entry name" value="MetI-like_sf"/>
</dbReference>
<protein>
    <submittedName>
        <fullName evidence="10">ABC transporter permease subunit</fullName>
    </submittedName>
</protein>
<keyword evidence="6 8" id="KW-1133">Transmembrane helix</keyword>
<dbReference type="Gene3D" id="1.10.3720.10">
    <property type="entry name" value="MetI-like"/>
    <property type="match status" value="1"/>
</dbReference>
<dbReference type="NCBIfam" id="TIGR01726">
    <property type="entry name" value="HEQRo_perm_3TM"/>
    <property type="match status" value="1"/>
</dbReference>
<dbReference type="CDD" id="cd06261">
    <property type="entry name" value="TM_PBP2"/>
    <property type="match status" value="1"/>
</dbReference>
<dbReference type="InterPro" id="IPR010065">
    <property type="entry name" value="AA_ABC_transptr_permease_3TM"/>
</dbReference>
<gene>
    <name evidence="10" type="ORF">JQS30_03275</name>
</gene>
<feature type="transmembrane region" description="Helical" evidence="8">
    <location>
        <begin position="190"/>
        <end position="208"/>
    </location>
</feature>
<dbReference type="KEGG" id="nav:JQS30_03275"/>
<dbReference type="EMBL" id="CP070496">
    <property type="protein sequence ID" value="QSB05962.1"/>
    <property type="molecule type" value="Genomic_DNA"/>
</dbReference>
<feature type="transmembrane region" description="Helical" evidence="8">
    <location>
        <begin position="150"/>
        <end position="170"/>
    </location>
</feature>
<evidence type="ECO:0000256" key="6">
    <source>
        <dbReference type="ARBA" id="ARBA00022989"/>
    </source>
</evidence>
<keyword evidence="11" id="KW-1185">Reference proteome</keyword>
<dbReference type="InterPro" id="IPR000515">
    <property type="entry name" value="MetI-like"/>
</dbReference>
<evidence type="ECO:0000256" key="1">
    <source>
        <dbReference type="ARBA" id="ARBA00004651"/>
    </source>
</evidence>
<keyword evidence="7 8" id="KW-0472">Membrane</keyword>
<dbReference type="PANTHER" id="PTHR30614:SF0">
    <property type="entry name" value="L-CYSTINE TRANSPORT SYSTEM PERMEASE PROTEIN TCYL"/>
    <property type="match status" value="1"/>
</dbReference>
<evidence type="ECO:0000256" key="5">
    <source>
        <dbReference type="ARBA" id="ARBA00022970"/>
    </source>
</evidence>
<organism evidence="10 11">
    <name type="scientific">Natronoglycomyces albus</name>
    <dbReference type="NCBI Taxonomy" id="2811108"/>
    <lineage>
        <taxon>Bacteria</taxon>
        <taxon>Bacillati</taxon>
        <taxon>Actinomycetota</taxon>
        <taxon>Actinomycetes</taxon>
        <taxon>Glycomycetales</taxon>
        <taxon>Glycomycetaceae</taxon>
        <taxon>Natronoglycomyces</taxon>
    </lineage>
</organism>
<keyword evidence="5" id="KW-0029">Amino-acid transport</keyword>
<dbReference type="PANTHER" id="PTHR30614">
    <property type="entry name" value="MEMBRANE COMPONENT OF AMINO ACID ABC TRANSPORTER"/>
    <property type="match status" value="1"/>
</dbReference>
<dbReference type="SUPFAM" id="SSF161098">
    <property type="entry name" value="MetI-like"/>
    <property type="match status" value="1"/>
</dbReference>
<comment type="subcellular location">
    <subcellularLocation>
        <location evidence="1 8">Cell membrane</location>
        <topology evidence="1 8">Multi-pass membrane protein</topology>
    </subcellularLocation>
</comment>
<evidence type="ECO:0000313" key="10">
    <source>
        <dbReference type="EMBL" id="QSB05962.1"/>
    </source>
</evidence>
<reference evidence="10" key="1">
    <citation type="submission" date="2021-02" db="EMBL/GenBank/DDBJ databases">
        <title>Natronoglycomyces albus gen. nov., sp. nov, a haloalkaliphilic actinobacterium from a soda solonchak soil.</title>
        <authorList>
            <person name="Sorokin D.Y."/>
            <person name="Khijniak T.V."/>
            <person name="Zakharycheva A.P."/>
            <person name="Boueva O.V."/>
            <person name="Ariskina E.V."/>
            <person name="Hahnke R.L."/>
            <person name="Bunk B."/>
            <person name="Sproer C."/>
            <person name="Schumann P."/>
            <person name="Evtushenko L.I."/>
            <person name="Kublanov I.V."/>
        </authorList>
    </citation>
    <scope>NUCLEOTIDE SEQUENCE</scope>
    <source>
        <strain evidence="10">DSM 106290</strain>
    </source>
</reference>